<dbReference type="EMBL" id="WJQU01002130">
    <property type="protein sequence ID" value="KAJ6633254.1"/>
    <property type="molecule type" value="Genomic_DNA"/>
</dbReference>
<comment type="caution">
    <text evidence="1">The sequence shown here is derived from an EMBL/GenBank/DDBJ whole genome shotgun (WGS) entry which is preliminary data.</text>
</comment>
<organism evidence="1 2">
    <name type="scientific">Pseudolycoriella hygida</name>
    <dbReference type="NCBI Taxonomy" id="35572"/>
    <lineage>
        <taxon>Eukaryota</taxon>
        <taxon>Metazoa</taxon>
        <taxon>Ecdysozoa</taxon>
        <taxon>Arthropoda</taxon>
        <taxon>Hexapoda</taxon>
        <taxon>Insecta</taxon>
        <taxon>Pterygota</taxon>
        <taxon>Neoptera</taxon>
        <taxon>Endopterygota</taxon>
        <taxon>Diptera</taxon>
        <taxon>Nematocera</taxon>
        <taxon>Sciaroidea</taxon>
        <taxon>Sciaridae</taxon>
        <taxon>Pseudolycoriella</taxon>
    </lineage>
</organism>
<name>A0A9Q0MKX0_9DIPT</name>
<keyword evidence="2" id="KW-1185">Reference proteome</keyword>
<evidence type="ECO:0000313" key="1">
    <source>
        <dbReference type="EMBL" id="KAJ6633254.1"/>
    </source>
</evidence>
<reference evidence="1" key="1">
    <citation type="submission" date="2022-07" db="EMBL/GenBank/DDBJ databases">
        <authorList>
            <person name="Trinca V."/>
            <person name="Uliana J.V.C."/>
            <person name="Torres T.T."/>
            <person name="Ward R.J."/>
            <person name="Monesi N."/>
        </authorList>
    </citation>
    <scope>NUCLEOTIDE SEQUENCE</scope>
    <source>
        <strain evidence="1">HSMRA1968</strain>
        <tissue evidence="1">Whole embryos</tissue>
    </source>
</reference>
<dbReference type="Proteomes" id="UP001151699">
    <property type="component" value="Unassembled WGS sequence"/>
</dbReference>
<protein>
    <submittedName>
        <fullName evidence="1">Uncharacterized protein</fullName>
    </submittedName>
</protein>
<sequence length="112" mass="12834">MDIQRDGNAHLHPFVANSLSGNCKYFRHHFALRNAQRWSYHGCNELADPSLQQTLRVFGKRLVLAELVFGNEEMVHMFGGNGFDVFGHHIFLKHLSARADKDMPGKRENISK</sequence>
<dbReference type="AlphaFoldDB" id="A0A9Q0MKX0"/>
<gene>
    <name evidence="1" type="ORF">Bhyg_15610</name>
</gene>
<proteinExistence type="predicted"/>
<accession>A0A9Q0MKX0</accession>
<evidence type="ECO:0000313" key="2">
    <source>
        <dbReference type="Proteomes" id="UP001151699"/>
    </source>
</evidence>